<evidence type="ECO:0000313" key="3">
    <source>
        <dbReference type="EMBL" id="RKR29833.1"/>
    </source>
</evidence>
<evidence type="ECO:0000259" key="2">
    <source>
        <dbReference type="PROSITE" id="PS50943"/>
    </source>
</evidence>
<sequence length="307" mass="33716">MENSKDVREFLMSRRSRITPAQAGLPAYGGTRRVAGLKREEVAMLTGVSTEYYARLERGNLRGVSESVLESLAGALRLDEAERAHLLDLARAAGPARAPGTRRVRAELRPSVQRILAGMTGTPAYVRNSRMDILAANSLCFALYDGILSPETLPLNLARFMFLDPRSQDFFLEWDTLADDLAAALRTEAGRNPRDRALNSLIGDLATGSTEFSTRWARHNVRFHRSATKTLHNPLVGDIELTGDSLELPGEDLTLIAYTAEPGSHAQEQLDFLTSWNITGKRPAEPTPANAHTPTTPPTEGESQDRP</sequence>
<comment type="caution">
    <text evidence="3">The sequence shown here is derived from an EMBL/GenBank/DDBJ whole genome shotgun (WGS) entry which is preliminary data.</text>
</comment>
<dbReference type="PROSITE" id="PS50943">
    <property type="entry name" value="HTH_CROC1"/>
    <property type="match status" value="1"/>
</dbReference>
<dbReference type="PANTHER" id="PTHR35010:SF2">
    <property type="entry name" value="BLL4672 PROTEIN"/>
    <property type="match status" value="1"/>
</dbReference>
<dbReference type="Proteomes" id="UP000276055">
    <property type="component" value="Unassembled WGS sequence"/>
</dbReference>
<dbReference type="InterPro" id="IPR010982">
    <property type="entry name" value="Lambda_DNA-bd_dom_sf"/>
</dbReference>
<evidence type="ECO:0000256" key="1">
    <source>
        <dbReference type="SAM" id="MobiDB-lite"/>
    </source>
</evidence>
<dbReference type="CDD" id="cd00093">
    <property type="entry name" value="HTH_XRE"/>
    <property type="match status" value="1"/>
</dbReference>
<dbReference type="Gene3D" id="3.30.450.180">
    <property type="match status" value="1"/>
</dbReference>
<dbReference type="GO" id="GO:0003677">
    <property type="term" value="F:DNA binding"/>
    <property type="evidence" value="ECO:0007669"/>
    <property type="project" value="InterPro"/>
</dbReference>
<reference evidence="3 4" key="1">
    <citation type="submission" date="2018-10" db="EMBL/GenBank/DDBJ databases">
        <title>Genomic Encyclopedia of Type Strains, Phase IV (KMG-IV): sequencing the most valuable type-strain genomes for metagenomic binning, comparative biology and taxonomic classification.</title>
        <authorList>
            <person name="Goeker M."/>
        </authorList>
    </citation>
    <scope>NUCLEOTIDE SEQUENCE [LARGE SCALE GENOMIC DNA]</scope>
    <source>
        <strain evidence="3 4">DSM 25586</strain>
    </source>
</reference>
<organism evidence="3 4">
    <name type="scientific">Arthrobacter oryzae</name>
    <dbReference type="NCBI Taxonomy" id="409290"/>
    <lineage>
        <taxon>Bacteria</taxon>
        <taxon>Bacillati</taxon>
        <taxon>Actinomycetota</taxon>
        <taxon>Actinomycetes</taxon>
        <taxon>Micrococcales</taxon>
        <taxon>Micrococcaceae</taxon>
        <taxon>Arthrobacter</taxon>
    </lineage>
</organism>
<evidence type="ECO:0000313" key="4">
    <source>
        <dbReference type="Proteomes" id="UP000276055"/>
    </source>
</evidence>
<accession>A0A495FKU3</accession>
<dbReference type="Gene3D" id="1.10.260.40">
    <property type="entry name" value="lambda repressor-like DNA-binding domains"/>
    <property type="match status" value="1"/>
</dbReference>
<protein>
    <submittedName>
        <fullName evidence="3">Helix-turn-helix protein</fullName>
    </submittedName>
</protein>
<gene>
    <name evidence="3" type="ORF">C8D78_0148</name>
</gene>
<dbReference type="InterPro" id="IPR041413">
    <property type="entry name" value="MLTR_LBD"/>
</dbReference>
<dbReference type="InterPro" id="IPR001387">
    <property type="entry name" value="Cro/C1-type_HTH"/>
</dbReference>
<name>A0A495FKU3_9MICC</name>
<dbReference type="SUPFAM" id="SSF47413">
    <property type="entry name" value="lambda repressor-like DNA-binding domains"/>
    <property type="match status" value="1"/>
</dbReference>
<dbReference type="SMART" id="SM00530">
    <property type="entry name" value="HTH_XRE"/>
    <property type="match status" value="1"/>
</dbReference>
<dbReference type="PANTHER" id="PTHR35010">
    <property type="entry name" value="BLL4672 PROTEIN-RELATED"/>
    <property type="match status" value="1"/>
</dbReference>
<proteinExistence type="predicted"/>
<feature type="domain" description="HTH cro/C1-type" evidence="2">
    <location>
        <begin position="32"/>
        <end position="83"/>
    </location>
</feature>
<feature type="region of interest" description="Disordered" evidence="1">
    <location>
        <begin position="278"/>
        <end position="307"/>
    </location>
</feature>
<dbReference type="RefSeq" id="WP_120949985.1">
    <property type="nucleotide sequence ID" value="NZ_RBIR01000001.1"/>
</dbReference>
<dbReference type="AlphaFoldDB" id="A0A495FKU3"/>
<dbReference type="Pfam" id="PF17765">
    <property type="entry name" value="MLTR_LBD"/>
    <property type="match status" value="1"/>
</dbReference>
<dbReference type="Pfam" id="PF13560">
    <property type="entry name" value="HTH_31"/>
    <property type="match status" value="1"/>
</dbReference>
<dbReference type="EMBL" id="RBIR01000001">
    <property type="protein sequence ID" value="RKR29833.1"/>
    <property type="molecule type" value="Genomic_DNA"/>
</dbReference>
<dbReference type="OrthoDB" id="3518652at2"/>